<dbReference type="InterPro" id="IPR011990">
    <property type="entry name" value="TPR-like_helical_dom_sf"/>
</dbReference>
<dbReference type="AlphaFoldDB" id="A0A7C4VCA4"/>
<organism evidence="2">
    <name type="scientific">Oceanithermus profundus</name>
    <dbReference type="NCBI Taxonomy" id="187137"/>
    <lineage>
        <taxon>Bacteria</taxon>
        <taxon>Thermotogati</taxon>
        <taxon>Deinococcota</taxon>
        <taxon>Deinococci</taxon>
        <taxon>Thermales</taxon>
        <taxon>Thermaceae</taxon>
        <taxon>Oceanithermus</taxon>
    </lineage>
</organism>
<dbReference type="InterPro" id="IPR019734">
    <property type="entry name" value="TPR_rpt"/>
</dbReference>
<dbReference type="PROSITE" id="PS50005">
    <property type="entry name" value="TPR"/>
    <property type="match status" value="2"/>
</dbReference>
<protein>
    <submittedName>
        <fullName evidence="2">Tetratricopeptide repeat protein</fullName>
    </submittedName>
</protein>
<reference evidence="2" key="1">
    <citation type="journal article" date="2020" name="mSystems">
        <title>Genome- and Community-Level Interaction Insights into Carbon Utilization and Element Cycling Functions of Hydrothermarchaeota in Hydrothermal Sediment.</title>
        <authorList>
            <person name="Zhou Z."/>
            <person name="Liu Y."/>
            <person name="Xu W."/>
            <person name="Pan J."/>
            <person name="Luo Z.H."/>
            <person name="Li M."/>
        </authorList>
    </citation>
    <scope>NUCLEOTIDE SEQUENCE [LARGE SCALE GENOMIC DNA]</scope>
    <source>
        <strain evidence="2">HyVt-570</strain>
    </source>
</reference>
<dbReference type="Pfam" id="PF13174">
    <property type="entry name" value="TPR_6"/>
    <property type="match status" value="1"/>
</dbReference>
<feature type="repeat" description="TPR" evidence="1">
    <location>
        <begin position="277"/>
        <end position="310"/>
    </location>
</feature>
<dbReference type="Pfam" id="PF13181">
    <property type="entry name" value="TPR_8"/>
    <property type="match status" value="2"/>
</dbReference>
<evidence type="ECO:0000313" key="2">
    <source>
        <dbReference type="EMBL" id="HGY09546.1"/>
    </source>
</evidence>
<dbReference type="Proteomes" id="UP000885759">
    <property type="component" value="Unassembled WGS sequence"/>
</dbReference>
<proteinExistence type="predicted"/>
<keyword evidence="1" id="KW-0802">TPR repeat</keyword>
<gene>
    <name evidence="2" type="ORF">ENK37_05780</name>
</gene>
<accession>A0A7C4VCA4</accession>
<dbReference type="SUPFAM" id="SSF48452">
    <property type="entry name" value="TPR-like"/>
    <property type="match status" value="1"/>
</dbReference>
<comment type="caution">
    <text evidence="2">The sequence shown here is derived from an EMBL/GenBank/DDBJ whole genome shotgun (WGS) entry which is preliminary data.</text>
</comment>
<name>A0A7C4VCA4_9DEIN</name>
<sequence length="664" mass="72176">MQRLLIALGAWFGLGLAQGLVLPFDGPGGRALALALADALNAPSPVLADLTLPEPPWPQGWSAVTGDPNGPDGARLVYEATGADWVLVGRVHADGWIEAYLYRNGGPARARFSEPELLVRWLALELGRSARALAHYPELDHVLTQLIEGFPDEAAGELLDLPEPARARASKEVAGVKALFGHGLDRFPEGLPAAVRDYWEHRTEPDAMADAGVGPVWKAFYPLMRDDRETAGEHAHLLIQSDRALDVAGALLLLRALDDEDWPEAARRLTEVAPELVLGWEELSFAAFDAGDAETARRALERAIELDPDEGLYWTNLGWARYLLDDLPGAIAASLRAMEVEPNPTAAYNLGLFHALARDHERAFAYYLEALRLDDEDVVPMALQDLAETHRTDLIFWQGFLLERTGRNQEAAQAYRGFLAEHPDHPLAASAREALEALARVQTRVELLGFKLGPLDVGLQIGTDEAARPVVHAASSGFLPSADVAVLALAPEGPLAQTKDTVTVAPLTSEWTHELSPLRIHEPGRYRVRVRYAGQEAEVTVQVVPGHLGRRLLGVEVVPRGLSGAPLLEPAAMAAPDGETRLIEAVREALKAAVPNARRIQRFAQPLEAGPFQGRSVAQVMADADEDLVRRFLEAVLDEPGMLLEQDAVNAFAEWVARSAQPAP</sequence>
<dbReference type="EMBL" id="DRPZ01000154">
    <property type="protein sequence ID" value="HGY09546.1"/>
    <property type="molecule type" value="Genomic_DNA"/>
</dbReference>
<dbReference type="Gene3D" id="1.25.40.10">
    <property type="entry name" value="Tetratricopeptide repeat domain"/>
    <property type="match status" value="2"/>
</dbReference>
<feature type="repeat" description="TPR" evidence="1">
    <location>
        <begin position="344"/>
        <end position="377"/>
    </location>
</feature>
<dbReference type="SMART" id="SM00028">
    <property type="entry name" value="TPR"/>
    <property type="match status" value="3"/>
</dbReference>
<evidence type="ECO:0000256" key="1">
    <source>
        <dbReference type="PROSITE-ProRule" id="PRU00339"/>
    </source>
</evidence>